<keyword evidence="2" id="KW-0501">Molybdenum cofactor biosynthesis</keyword>
<dbReference type="SUPFAM" id="SSF53927">
    <property type="entry name" value="Cytidine deaminase-like"/>
    <property type="match status" value="1"/>
</dbReference>
<organism evidence="3 4">
    <name type="scientific">Lawsonibacter faecis</name>
    <dbReference type="NCBI Taxonomy" id="2763052"/>
    <lineage>
        <taxon>Bacteria</taxon>
        <taxon>Bacillati</taxon>
        <taxon>Bacillota</taxon>
        <taxon>Clostridia</taxon>
        <taxon>Eubacteriales</taxon>
        <taxon>Oscillospiraceae</taxon>
        <taxon>Lawsonibacter</taxon>
    </lineage>
</organism>
<protein>
    <submittedName>
        <fullName evidence="3">Formate dehydrogenase accessory sulfurtransferase FdhD</fullName>
    </submittedName>
</protein>
<keyword evidence="1" id="KW-0963">Cytoplasm</keyword>
<dbReference type="Proteomes" id="UP000607645">
    <property type="component" value="Unassembled WGS sequence"/>
</dbReference>
<accession>A0A8J6JLM8</accession>
<evidence type="ECO:0000256" key="2">
    <source>
        <dbReference type="ARBA" id="ARBA00023150"/>
    </source>
</evidence>
<evidence type="ECO:0000313" key="3">
    <source>
        <dbReference type="EMBL" id="MBC5737114.1"/>
    </source>
</evidence>
<dbReference type="InterPro" id="IPR003786">
    <property type="entry name" value="FdhD"/>
</dbReference>
<sequence>MGESVRFGILRWEGGGARPAEDDVVREAPYSLWLNGTLLERGACSPGGWEDLALGRLYTAGLLSGTAAVRSLSAGADGTLRVEAEAQRIPRPFAPLPGLAWEPEILMEAAGRFLEGSPLFHSTGGVHSALLTWPGGQCRREDIGRHNAVNKAVGGALRMGAPMGESVLYTSGRLPLSVAEQVIRAGIPVVVSRAAPTDAAVQLAARWGLTVIGFARRDRMNLYTSPEHSH</sequence>
<dbReference type="Pfam" id="PF02634">
    <property type="entry name" value="FdhD-NarQ"/>
    <property type="match status" value="1"/>
</dbReference>
<dbReference type="PANTHER" id="PTHR30592">
    <property type="entry name" value="FORMATE DEHYDROGENASE"/>
    <property type="match status" value="1"/>
</dbReference>
<proteinExistence type="predicted"/>
<dbReference type="InterPro" id="IPR016193">
    <property type="entry name" value="Cytidine_deaminase-like"/>
</dbReference>
<dbReference type="Gene3D" id="3.40.140.10">
    <property type="entry name" value="Cytidine Deaminase, domain 2"/>
    <property type="match status" value="1"/>
</dbReference>
<comment type="caution">
    <text evidence="3">The sequence shown here is derived from an EMBL/GenBank/DDBJ whole genome shotgun (WGS) entry which is preliminary data.</text>
</comment>
<evidence type="ECO:0000313" key="4">
    <source>
        <dbReference type="Proteomes" id="UP000607645"/>
    </source>
</evidence>
<dbReference type="PANTHER" id="PTHR30592:SF1">
    <property type="entry name" value="SULFUR CARRIER PROTEIN FDHD"/>
    <property type="match status" value="1"/>
</dbReference>
<evidence type="ECO:0000256" key="1">
    <source>
        <dbReference type="ARBA" id="ARBA00022490"/>
    </source>
</evidence>
<dbReference type="GO" id="GO:0016783">
    <property type="term" value="F:sulfurtransferase activity"/>
    <property type="evidence" value="ECO:0007669"/>
    <property type="project" value="InterPro"/>
</dbReference>
<dbReference type="GO" id="GO:0006777">
    <property type="term" value="P:Mo-molybdopterin cofactor biosynthetic process"/>
    <property type="evidence" value="ECO:0007669"/>
    <property type="project" value="UniProtKB-KW"/>
</dbReference>
<keyword evidence="4" id="KW-1185">Reference proteome</keyword>
<dbReference type="AlphaFoldDB" id="A0A8J6JLM8"/>
<dbReference type="EMBL" id="JACOPQ010000006">
    <property type="protein sequence ID" value="MBC5737114.1"/>
    <property type="molecule type" value="Genomic_DNA"/>
</dbReference>
<dbReference type="PIRSF" id="PIRSF015626">
    <property type="entry name" value="FdhD"/>
    <property type="match status" value="1"/>
</dbReference>
<name>A0A8J6JLM8_9FIRM</name>
<gene>
    <name evidence="3" type="ORF">H8S62_08845</name>
</gene>
<dbReference type="RefSeq" id="WP_186919065.1">
    <property type="nucleotide sequence ID" value="NZ_JACOPQ010000006.1"/>
</dbReference>
<reference evidence="3" key="1">
    <citation type="submission" date="2020-08" db="EMBL/GenBank/DDBJ databases">
        <title>Genome public.</title>
        <authorList>
            <person name="Liu C."/>
            <person name="Sun Q."/>
        </authorList>
    </citation>
    <scope>NUCLEOTIDE SEQUENCE</scope>
    <source>
        <strain evidence="3">NSJ-52</strain>
    </source>
</reference>